<dbReference type="RefSeq" id="WP_158609739.1">
    <property type="nucleotide sequence ID" value="NZ_RFFI01000230.1"/>
</dbReference>
<accession>A0A3M2IKM7</accession>
<evidence type="ECO:0000313" key="2">
    <source>
        <dbReference type="Proteomes" id="UP000269289"/>
    </source>
</evidence>
<keyword evidence="2" id="KW-1185">Reference proteome</keyword>
<evidence type="ECO:0000313" key="1">
    <source>
        <dbReference type="EMBL" id="RMI01699.1"/>
    </source>
</evidence>
<dbReference type="Proteomes" id="UP000269289">
    <property type="component" value="Unassembled WGS sequence"/>
</dbReference>
<gene>
    <name evidence="1" type="ORF">EBM89_20390</name>
</gene>
<proteinExistence type="predicted"/>
<feature type="non-terminal residue" evidence="1">
    <location>
        <position position="1"/>
    </location>
</feature>
<reference evidence="1 2" key="1">
    <citation type="submission" date="2018-10" db="EMBL/GenBank/DDBJ databases">
        <title>Isolation, diversity and antifungal activity of actinobacteria from wheat.</title>
        <authorList>
            <person name="Han C."/>
        </authorList>
    </citation>
    <scope>NUCLEOTIDE SEQUENCE [LARGE SCALE GENOMIC DNA]</scope>
    <source>
        <strain evidence="1 2">NEAU-YY56</strain>
    </source>
</reference>
<sequence>DVLAPIQSGDPVRAEAALSRLAEIAEQISEPGTDARTGRGFLSAAYVIASVHVSHALDVAGPAVVPSWVSDASRSRFDRERDAAAVAGSL</sequence>
<comment type="caution">
    <text evidence="1">The sequence shown here is derived from an EMBL/GenBank/DDBJ whole genome shotgun (WGS) entry which is preliminary data.</text>
</comment>
<name>A0A3M2IKM7_9CELL</name>
<dbReference type="EMBL" id="RFFI01000230">
    <property type="protein sequence ID" value="RMI01699.1"/>
    <property type="molecule type" value="Genomic_DNA"/>
</dbReference>
<dbReference type="AlphaFoldDB" id="A0A3M2IKM7"/>
<protein>
    <submittedName>
        <fullName evidence="1">Uncharacterized protein</fullName>
    </submittedName>
</protein>
<organism evidence="1 2">
    <name type="scientific">Cellulomonas triticagri</name>
    <dbReference type="NCBI Taxonomy" id="2483352"/>
    <lineage>
        <taxon>Bacteria</taxon>
        <taxon>Bacillati</taxon>
        <taxon>Actinomycetota</taxon>
        <taxon>Actinomycetes</taxon>
        <taxon>Micrococcales</taxon>
        <taxon>Cellulomonadaceae</taxon>
        <taxon>Cellulomonas</taxon>
    </lineage>
</organism>